<evidence type="ECO:0000256" key="2">
    <source>
        <dbReference type="SAM" id="MobiDB-lite"/>
    </source>
</evidence>
<dbReference type="Pfam" id="PF12436">
    <property type="entry name" value="USP7_ICP0_bdg"/>
    <property type="match status" value="1"/>
</dbReference>
<feature type="non-terminal residue" evidence="4">
    <location>
        <position position="1"/>
    </location>
</feature>
<gene>
    <name evidence="4" type="primary">UBP13_5</name>
    <name evidence="4" type="ORF">CFP56_018249</name>
</gene>
<organism evidence="4 5">
    <name type="scientific">Quercus suber</name>
    <name type="common">Cork oak</name>
    <dbReference type="NCBI Taxonomy" id="58331"/>
    <lineage>
        <taxon>Eukaryota</taxon>
        <taxon>Viridiplantae</taxon>
        <taxon>Streptophyta</taxon>
        <taxon>Embryophyta</taxon>
        <taxon>Tracheophyta</taxon>
        <taxon>Spermatophyta</taxon>
        <taxon>Magnoliopsida</taxon>
        <taxon>eudicotyledons</taxon>
        <taxon>Gunneridae</taxon>
        <taxon>Pentapetalae</taxon>
        <taxon>rosids</taxon>
        <taxon>fabids</taxon>
        <taxon>Fagales</taxon>
        <taxon>Fagaceae</taxon>
        <taxon>Quercus</taxon>
    </lineage>
</organism>
<dbReference type="InterPro" id="IPR024729">
    <property type="entry name" value="USP7_ICP0-binding_dom"/>
</dbReference>
<proteinExistence type="predicted"/>
<name>A0AAW0KKM5_QUESU</name>
<evidence type="ECO:0000313" key="4">
    <source>
        <dbReference type="EMBL" id="KAK7839250.1"/>
    </source>
</evidence>
<feature type="compositionally biased region" description="Polar residues" evidence="2">
    <location>
        <begin position="44"/>
        <end position="53"/>
    </location>
</feature>
<keyword evidence="5" id="KW-1185">Reference proteome</keyword>
<feature type="domain" description="Ubiquitin carboxyl-terminal hydrolase 7 ICP0-binding" evidence="3">
    <location>
        <begin position="2"/>
        <end position="62"/>
    </location>
</feature>
<dbReference type="Gene3D" id="3.10.20.90">
    <property type="entry name" value="Phosphatidylinositol 3-kinase Catalytic Subunit, Chain A, domain 1"/>
    <property type="match status" value="1"/>
</dbReference>
<feature type="region of interest" description="Disordered" evidence="2">
    <location>
        <begin position="39"/>
        <end position="62"/>
    </location>
</feature>
<evidence type="ECO:0000259" key="3">
    <source>
        <dbReference type="Pfam" id="PF12436"/>
    </source>
</evidence>
<sequence length="62" mass="7179">VVHFRALDEPTKDDFCLELSKLHSYDEVVERVAEQLGLDDPSNIRLTSHNCYSQKPKPQPIR</sequence>
<accession>A0AAW0KKM5</accession>
<reference evidence="4 5" key="1">
    <citation type="journal article" date="2018" name="Sci. Data">
        <title>The draft genome sequence of cork oak.</title>
        <authorList>
            <person name="Ramos A.M."/>
            <person name="Usie A."/>
            <person name="Barbosa P."/>
            <person name="Barros P.M."/>
            <person name="Capote T."/>
            <person name="Chaves I."/>
            <person name="Simoes F."/>
            <person name="Abreu I."/>
            <person name="Carrasquinho I."/>
            <person name="Faro C."/>
            <person name="Guimaraes J.B."/>
            <person name="Mendonca D."/>
            <person name="Nobrega F."/>
            <person name="Rodrigues L."/>
            <person name="Saibo N.J.M."/>
            <person name="Varela M.C."/>
            <person name="Egas C."/>
            <person name="Matos J."/>
            <person name="Miguel C.M."/>
            <person name="Oliveira M.M."/>
            <person name="Ricardo C.P."/>
            <person name="Goncalves S."/>
        </authorList>
    </citation>
    <scope>NUCLEOTIDE SEQUENCE [LARGE SCALE GENOMIC DNA]</scope>
    <source>
        <strain evidence="5">cv. HL8</strain>
    </source>
</reference>
<evidence type="ECO:0000313" key="5">
    <source>
        <dbReference type="Proteomes" id="UP000237347"/>
    </source>
</evidence>
<dbReference type="Proteomes" id="UP000237347">
    <property type="component" value="Unassembled WGS sequence"/>
</dbReference>
<dbReference type="GO" id="GO:0016787">
    <property type="term" value="F:hydrolase activity"/>
    <property type="evidence" value="ECO:0007669"/>
    <property type="project" value="UniProtKB-KW"/>
</dbReference>
<keyword evidence="4" id="KW-0378">Hydrolase</keyword>
<protein>
    <submittedName>
        <fullName evidence="4">Ubiquitin carboxyl-terminal hydrolase 13</fullName>
    </submittedName>
</protein>
<comment type="caution">
    <text evidence="4">The sequence shown here is derived from an EMBL/GenBank/DDBJ whole genome shotgun (WGS) entry which is preliminary data.</text>
</comment>
<keyword evidence="1" id="KW-0833">Ubl conjugation pathway</keyword>
<dbReference type="AlphaFoldDB" id="A0AAW0KKM5"/>
<dbReference type="GO" id="GO:0140096">
    <property type="term" value="F:catalytic activity, acting on a protein"/>
    <property type="evidence" value="ECO:0007669"/>
    <property type="project" value="UniProtKB-ARBA"/>
</dbReference>
<dbReference type="EMBL" id="PKMF04000288">
    <property type="protein sequence ID" value="KAK7839250.1"/>
    <property type="molecule type" value="Genomic_DNA"/>
</dbReference>
<evidence type="ECO:0000256" key="1">
    <source>
        <dbReference type="ARBA" id="ARBA00022786"/>
    </source>
</evidence>